<reference evidence="4" key="1">
    <citation type="journal article" date="2022" name="Int. J. Syst. Evol. Microbiol.">
        <title>Apilactobacillus apisilvae sp. nov., Nicolia spurrieriana gen. nov. sp. nov., Bombilactobacillus folatiphilus sp. nov. and Bombilactobacillus thymidiniphilus sp. nov., four new lactic acid bacterial isolates from stingless bees Tetragonula carbonaria and Austroplebeia australis.</title>
        <authorList>
            <person name="Oliphant S.A."/>
            <person name="Watson-Haigh N.S."/>
            <person name="Sumby K.M."/>
            <person name="Gardner J."/>
            <person name="Groom S."/>
            <person name="Jiranek V."/>
        </authorList>
    </citation>
    <scope>NUCLEOTIDE SEQUENCE</scope>
    <source>
        <strain evidence="4">SG4_D2</strain>
    </source>
</reference>
<keyword evidence="5" id="KW-1185">Reference proteome</keyword>
<evidence type="ECO:0000313" key="5">
    <source>
        <dbReference type="Proteomes" id="UP000831495"/>
    </source>
</evidence>
<dbReference type="Gene3D" id="3.60.60.10">
    <property type="entry name" value="Penicillin V Acylase, Chain A"/>
    <property type="match status" value="1"/>
</dbReference>
<dbReference type="CDD" id="cd00542">
    <property type="entry name" value="Ntn_PVA"/>
    <property type="match status" value="1"/>
</dbReference>
<name>A0ABY4P8F4_9LACO</name>
<comment type="similarity">
    <text evidence="1">Belongs to the peptidase C59 family.</text>
</comment>
<evidence type="ECO:0000313" key="4">
    <source>
        <dbReference type="EMBL" id="UQS81796.1"/>
    </source>
</evidence>
<dbReference type="InterPro" id="IPR029055">
    <property type="entry name" value="Ntn_hydrolases_N"/>
</dbReference>
<dbReference type="InterPro" id="IPR052193">
    <property type="entry name" value="Peptidase_C59"/>
</dbReference>
<dbReference type="RefSeq" id="WP_249514064.1">
    <property type="nucleotide sequence ID" value="NZ_CP093366.1"/>
</dbReference>
<gene>
    <name evidence="4" type="ORF">MOO45_06225</name>
</gene>
<dbReference type="EMBL" id="CP093366">
    <property type="protein sequence ID" value="UQS81796.1"/>
    <property type="molecule type" value="Genomic_DNA"/>
</dbReference>
<evidence type="ECO:0000256" key="1">
    <source>
        <dbReference type="ARBA" id="ARBA00006625"/>
    </source>
</evidence>
<dbReference type="SUPFAM" id="SSF56235">
    <property type="entry name" value="N-terminal nucleophile aminohydrolases (Ntn hydrolases)"/>
    <property type="match status" value="1"/>
</dbReference>
<evidence type="ECO:0000256" key="2">
    <source>
        <dbReference type="ARBA" id="ARBA00022801"/>
    </source>
</evidence>
<protein>
    <submittedName>
        <fullName evidence="4">Choloylglycine hydrolase family protein</fullName>
    </submittedName>
</protein>
<dbReference type="PANTHER" id="PTHR35527">
    <property type="entry name" value="CHOLOYLGLYCINE HYDROLASE"/>
    <property type="match status" value="1"/>
</dbReference>
<dbReference type="GO" id="GO:0016787">
    <property type="term" value="F:hydrolase activity"/>
    <property type="evidence" value="ECO:0007669"/>
    <property type="project" value="UniProtKB-KW"/>
</dbReference>
<feature type="domain" description="Choloylglycine hydrolase/NAAA C-terminal" evidence="3">
    <location>
        <begin position="2"/>
        <end position="309"/>
    </location>
</feature>
<keyword evidence="2 4" id="KW-0378">Hydrolase</keyword>
<dbReference type="Proteomes" id="UP000831495">
    <property type="component" value="Chromosome"/>
</dbReference>
<accession>A0ABY4P8F4</accession>
<dbReference type="PANTHER" id="PTHR35527:SF2">
    <property type="entry name" value="HYDROLASE"/>
    <property type="match status" value="1"/>
</dbReference>
<sequence length="325" mass="36396">MTTKDQKHFLSRTMDFMMEMAQQVVFVPKNKTFAAAYSDPQTVTTKHAFLGMGDLQNDVPITFDGVNDEGLMGATLYFPGYCSYQDAATDHTWAVSPDKVISVVLGEATTLADVKKLFQEQITIVNDANPTLNAVSPLHYIFSDSTGASLIVEPQADGMHIIDNSVGVMTNSPDYHWHETNLRNYLAVTPKQHDDVEFLGKTLKPFSQGSGTFGLPGDYTPVSRFVRTAFMKNNVEPAEDENAGVTLAHHVLEPVSIPRGIVVTPDKTFDYTCYSAYICAESRSYYYSTYVNQRINCVRLTPELMQETDYRLFKVQPDEDINYLN</sequence>
<dbReference type="InterPro" id="IPR029132">
    <property type="entry name" value="CBAH/NAAA_C"/>
</dbReference>
<evidence type="ECO:0000259" key="3">
    <source>
        <dbReference type="Pfam" id="PF02275"/>
    </source>
</evidence>
<dbReference type="Pfam" id="PF02275">
    <property type="entry name" value="CBAH"/>
    <property type="match status" value="1"/>
</dbReference>
<proteinExistence type="inferred from homology"/>
<organism evidence="4 5">
    <name type="scientific">Bombilactobacillus folatiphilus</name>
    <dbReference type="NCBI Taxonomy" id="2923362"/>
    <lineage>
        <taxon>Bacteria</taxon>
        <taxon>Bacillati</taxon>
        <taxon>Bacillota</taxon>
        <taxon>Bacilli</taxon>
        <taxon>Lactobacillales</taxon>
        <taxon>Lactobacillaceae</taxon>
        <taxon>Bombilactobacillus</taxon>
    </lineage>
</organism>